<dbReference type="GO" id="GO:0016134">
    <property type="term" value="P:saponin metabolic process"/>
    <property type="evidence" value="ECO:0007669"/>
    <property type="project" value="UniProtKB-ARBA"/>
</dbReference>
<name>A0ABD1AIY0_CARAN</name>
<comment type="caution">
    <text evidence="5">The sequence shown here is derived from an EMBL/GenBank/DDBJ whole genome shotgun (WGS) entry which is preliminary data.</text>
</comment>
<proteinExistence type="inferred from homology"/>
<dbReference type="GO" id="GO:0008194">
    <property type="term" value="F:UDP-glycosyltransferase activity"/>
    <property type="evidence" value="ECO:0007669"/>
    <property type="project" value="UniProtKB-ARBA"/>
</dbReference>
<gene>
    <name evidence="5" type="ORF">V5N11_027151</name>
</gene>
<evidence type="ECO:0000256" key="2">
    <source>
        <dbReference type="ARBA" id="ARBA00022679"/>
    </source>
</evidence>
<keyword evidence="2 3" id="KW-0808">Transferase</keyword>
<evidence type="ECO:0000313" key="5">
    <source>
        <dbReference type="EMBL" id="KAL1206584.1"/>
    </source>
</evidence>
<dbReference type="SUPFAM" id="SSF53756">
    <property type="entry name" value="UDP-Glycosyltransferase/glycogen phosphorylase"/>
    <property type="match status" value="1"/>
</dbReference>
<dbReference type="Gene3D" id="3.40.50.2000">
    <property type="entry name" value="Glycogen Phosphorylase B"/>
    <property type="match status" value="2"/>
</dbReference>
<dbReference type="FunFam" id="3.40.50.2000:FF:000087">
    <property type="entry name" value="Glycosyltransferase"/>
    <property type="match status" value="1"/>
</dbReference>
<evidence type="ECO:0000313" key="6">
    <source>
        <dbReference type="Proteomes" id="UP001558713"/>
    </source>
</evidence>
<dbReference type="Proteomes" id="UP001558713">
    <property type="component" value="Unassembled WGS sequence"/>
</dbReference>
<dbReference type="Pfam" id="PF00201">
    <property type="entry name" value="UDPGT"/>
    <property type="match status" value="1"/>
</dbReference>
<dbReference type="PANTHER" id="PTHR48049:SF77">
    <property type="entry name" value="UDP-GLYCOSYLTRANSFERASE 79B6"/>
    <property type="match status" value="1"/>
</dbReference>
<dbReference type="InterPro" id="IPR002213">
    <property type="entry name" value="UDP_glucos_trans"/>
</dbReference>
<organism evidence="5 6">
    <name type="scientific">Cardamine amara subsp. amara</name>
    <dbReference type="NCBI Taxonomy" id="228776"/>
    <lineage>
        <taxon>Eukaryota</taxon>
        <taxon>Viridiplantae</taxon>
        <taxon>Streptophyta</taxon>
        <taxon>Embryophyta</taxon>
        <taxon>Tracheophyta</taxon>
        <taxon>Spermatophyta</taxon>
        <taxon>Magnoliopsida</taxon>
        <taxon>eudicotyledons</taxon>
        <taxon>Gunneridae</taxon>
        <taxon>Pentapetalae</taxon>
        <taxon>rosids</taxon>
        <taxon>malvids</taxon>
        <taxon>Brassicales</taxon>
        <taxon>Brassicaceae</taxon>
        <taxon>Cardamineae</taxon>
        <taxon>Cardamine</taxon>
    </lineage>
</organism>
<dbReference type="FunFam" id="3.40.50.2000:FF:000037">
    <property type="entry name" value="Glycosyltransferase"/>
    <property type="match status" value="1"/>
</dbReference>
<reference evidence="5 6" key="1">
    <citation type="submission" date="2024-04" db="EMBL/GenBank/DDBJ databases">
        <title>Genome assembly C_amara_ONT_v2.</title>
        <authorList>
            <person name="Yant L."/>
            <person name="Moore C."/>
            <person name="Slenker M."/>
        </authorList>
    </citation>
    <scope>NUCLEOTIDE SEQUENCE [LARGE SCALE GENOMIC DNA]</scope>
    <source>
        <tissue evidence="5">Leaf</tissue>
    </source>
</reference>
<dbReference type="CDD" id="cd03784">
    <property type="entry name" value="GT1_Gtf-like"/>
    <property type="match status" value="1"/>
</dbReference>
<comment type="similarity">
    <text evidence="1 3">Belongs to the UDP-glycosyltransferase family.</text>
</comment>
<evidence type="ECO:0000256" key="3">
    <source>
        <dbReference type="RuleBase" id="RU003718"/>
    </source>
</evidence>
<sequence>MESKFHAFMFPWFGYGHMTAFLHLANKLAEKGHKITFLLPKKAKKQLEPLNLFPNCIFFHTITIPSVDGLPVGAETTSDIPISSGSFLASAMDRTRNQVEEAVSKGKPDLIFFDFAHWIPEIAREYGAKSVNFVTISAACVAISFVPGRSPDDLAVPPHGYPSSKVLLRGQETKCLSFLSYPFGDGTTFYERIMIGLKNCDVISIRTCKEMEGKFCDYIESQFQRKVLLTGPMLPEPDNSKPLEDKWRHWLSQFEPGSVIYCALGSQIILEKDQFQELCLGMEMSGLPFLVAVKPPKGSLKIQEALPKGFEERVKGRGVVWGGWVQQPLILAHPSIGCFVSHCGFGSMWEALVNDCQIVFIPHLGEQIFNTRLMSEELEVSVEVKREETGWFSKESLCGAVRSVMDNDSELGNLVRRNHAKWKESLVSSRLMNGYVSKFIEALQKLV</sequence>
<dbReference type="EC" id="2.4.1.-" evidence="4"/>
<keyword evidence="6" id="KW-1185">Reference proteome</keyword>
<keyword evidence="3" id="KW-0328">Glycosyltransferase</keyword>
<protein>
    <recommendedName>
        <fullName evidence="4">Glycosyltransferase</fullName>
        <ecNumber evidence="4">2.4.1.-</ecNumber>
    </recommendedName>
</protein>
<dbReference type="PANTHER" id="PTHR48049">
    <property type="entry name" value="GLYCOSYLTRANSFERASE"/>
    <property type="match status" value="1"/>
</dbReference>
<dbReference type="InterPro" id="IPR035595">
    <property type="entry name" value="UDP_glycos_trans_CS"/>
</dbReference>
<dbReference type="EMBL" id="JBANAX010000497">
    <property type="protein sequence ID" value="KAL1206584.1"/>
    <property type="molecule type" value="Genomic_DNA"/>
</dbReference>
<dbReference type="InterPro" id="IPR050481">
    <property type="entry name" value="UDP-glycosyltransf_plant"/>
</dbReference>
<evidence type="ECO:0000256" key="4">
    <source>
        <dbReference type="RuleBase" id="RU362057"/>
    </source>
</evidence>
<accession>A0ABD1AIY0</accession>
<dbReference type="AlphaFoldDB" id="A0ABD1AIY0"/>
<dbReference type="PROSITE" id="PS00375">
    <property type="entry name" value="UDPGT"/>
    <property type="match status" value="1"/>
</dbReference>
<evidence type="ECO:0000256" key="1">
    <source>
        <dbReference type="ARBA" id="ARBA00009995"/>
    </source>
</evidence>